<proteinExistence type="predicted"/>
<dbReference type="EMBL" id="JAAIUW010000004">
    <property type="protein sequence ID" value="KAF7834821.1"/>
    <property type="molecule type" value="Genomic_DNA"/>
</dbReference>
<gene>
    <name evidence="1" type="ORF">G2W53_009680</name>
</gene>
<comment type="caution">
    <text evidence="1">The sequence shown here is derived from an EMBL/GenBank/DDBJ whole genome shotgun (WGS) entry which is preliminary data.</text>
</comment>
<protein>
    <submittedName>
        <fullName evidence="1">Uncharacterized protein</fullName>
    </submittedName>
</protein>
<dbReference type="Proteomes" id="UP000634136">
    <property type="component" value="Unassembled WGS sequence"/>
</dbReference>
<name>A0A835C8E2_9FABA</name>
<accession>A0A835C8E2</accession>
<sequence>MVIVSCSYCGPNLPHTLSVREITINVILGFKKPARACKSTHPTLKMIVPP</sequence>
<keyword evidence="2" id="KW-1185">Reference proteome</keyword>
<evidence type="ECO:0000313" key="1">
    <source>
        <dbReference type="EMBL" id="KAF7834821.1"/>
    </source>
</evidence>
<evidence type="ECO:0000313" key="2">
    <source>
        <dbReference type="Proteomes" id="UP000634136"/>
    </source>
</evidence>
<dbReference type="AlphaFoldDB" id="A0A835C8E2"/>
<organism evidence="1 2">
    <name type="scientific">Senna tora</name>
    <dbReference type="NCBI Taxonomy" id="362788"/>
    <lineage>
        <taxon>Eukaryota</taxon>
        <taxon>Viridiplantae</taxon>
        <taxon>Streptophyta</taxon>
        <taxon>Embryophyta</taxon>
        <taxon>Tracheophyta</taxon>
        <taxon>Spermatophyta</taxon>
        <taxon>Magnoliopsida</taxon>
        <taxon>eudicotyledons</taxon>
        <taxon>Gunneridae</taxon>
        <taxon>Pentapetalae</taxon>
        <taxon>rosids</taxon>
        <taxon>fabids</taxon>
        <taxon>Fabales</taxon>
        <taxon>Fabaceae</taxon>
        <taxon>Caesalpinioideae</taxon>
        <taxon>Cassia clade</taxon>
        <taxon>Senna</taxon>
    </lineage>
</organism>
<reference evidence="1" key="1">
    <citation type="submission" date="2020-09" db="EMBL/GenBank/DDBJ databases">
        <title>Genome-Enabled Discovery of Anthraquinone Biosynthesis in Senna tora.</title>
        <authorList>
            <person name="Kang S.-H."/>
            <person name="Pandey R.P."/>
            <person name="Lee C.-M."/>
            <person name="Sim J.-S."/>
            <person name="Jeong J.-T."/>
            <person name="Choi B.-S."/>
            <person name="Jung M."/>
            <person name="Ginzburg D."/>
            <person name="Zhao K."/>
            <person name="Won S.Y."/>
            <person name="Oh T.-J."/>
            <person name="Yu Y."/>
            <person name="Kim N.-H."/>
            <person name="Lee O.R."/>
            <person name="Lee T.-H."/>
            <person name="Bashyal P."/>
            <person name="Kim T.-S."/>
            <person name="Lee W.-H."/>
            <person name="Kawkins C."/>
            <person name="Kim C.-K."/>
            <person name="Kim J.S."/>
            <person name="Ahn B.O."/>
            <person name="Rhee S.Y."/>
            <person name="Sohng J.K."/>
        </authorList>
    </citation>
    <scope>NUCLEOTIDE SEQUENCE</scope>
    <source>
        <tissue evidence="1">Leaf</tissue>
    </source>
</reference>